<gene>
    <name evidence="2" type="ORF">D4Z93_09820</name>
</gene>
<organism evidence="2 3">
    <name type="scientific">Clostridium fermenticellae</name>
    <dbReference type="NCBI Taxonomy" id="2068654"/>
    <lineage>
        <taxon>Bacteria</taxon>
        <taxon>Bacillati</taxon>
        <taxon>Bacillota</taxon>
        <taxon>Clostridia</taxon>
        <taxon>Eubacteriales</taxon>
        <taxon>Clostridiaceae</taxon>
        <taxon>Clostridium</taxon>
    </lineage>
</organism>
<dbReference type="EMBL" id="CP032416">
    <property type="protein sequence ID" value="AYD40806.1"/>
    <property type="molecule type" value="Genomic_DNA"/>
</dbReference>
<evidence type="ECO:0000313" key="2">
    <source>
        <dbReference type="EMBL" id="AYD40806.1"/>
    </source>
</evidence>
<protein>
    <submittedName>
        <fullName evidence="2">DUF4325 domain-containing protein</fullName>
    </submittedName>
</protein>
<reference evidence="2 3" key="1">
    <citation type="journal article" date="2019" name="Int. J. Syst. Evol. Microbiol.">
        <title>Clostridium fermenticellae sp. nov., isolated from the mud in a fermentation cellar for the production of the Chinese liquor, baijiu.</title>
        <authorList>
            <person name="Xu P.X."/>
            <person name="Chai L.J."/>
            <person name="Qiu T."/>
            <person name="Zhang X.J."/>
            <person name="Lu Z.M."/>
            <person name="Xiao C."/>
            <person name="Wang S.T."/>
            <person name="Shen C.H."/>
            <person name="Shi J.S."/>
            <person name="Xu Z.H."/>
        </authorList>
    </citation>
    <scope>NUCLEOTIDE SEQUENCE [LARGE SCALE GENOMIC DNA]</scope>
    <source>
        <strain evidence="2 3">JN500901</strain>
    </source>
</reference>
<proteinExistence type="predicted"/>
<dbReference type="InterPro" id="IPR025474">
    <property type="entry name" value="DUF4325"/>
</dbReference>
<sequence length="114" mass="13165">MKTIIVNEFIKNAFSQEKALILRKKIEECFSNDDKMVLDFSGITKFTTLFFNFSTGYIISAFGPDKYNEKISLINLSPLGQSTYESSYKNAVEKYKPNKEIEKKILEVIKNSEE</sequence>
<dbReference type="RefSeq" id="WP_119973135.1">
    <property type="nucleotide sequence ID" value="NZ_CP032416.1"/>
</dbReference>
<dbReference type="KEGG" id="cfer:D4Z93_09820"/>
<dbReference type="Pfam" id="PF14213">
    <property type="entry name" value="DUF4325"/>
    <property type="match status" value="1"/>
</dbReference>
<feature type="domain" description="DUF4325" evidence="1">
    <location>
        <begin position="22"/>
        <end position="78"/>
    </location>
</feature>
<dbReference type="Proteomes" id="UP000266301">
    <property type="component" value="Chromosome"/>
</dbReference>
<evidence type="ECO:0000259" key="1">
    <source>
        <dbReference type="Pfam" id="PF14213"/>
    </source>
</evidence>
<dbReference type="AlphaFoldDB" id="A0A386H574"/>
<keyword evidence="3" id="KW-1185">Reference proteome</keyword>
<dbReference type="OrthoDB" id="1931651at2"/>
<accession>A0A386H574</accession>
<name>A0A386H574_9CLOT</name>
<evidence type="ECO:0000313" key="3">
    <source>
        <dbReference type="Proteomes" id="UP000266301"/>
    </source>
</evidence>